<comment type="similarity">
    <text evidence="5">Belongs to the sororin family.</text>
</comment>
<keyword evidence="9" id="KW-1185">Reference proteome</keyword>
<feature type="compositionally biased region" description="Basic and acidic residues" evidence="6">
    <location>
        <begin position="92"/>
        <end position="110"/>
    </location>
</feature>
<name>A0ABQ7LI39_BRACM</name>
<evidence type="ECO:0000259" key="7">
    <source>
        <dbReference type="Pfam" id="PF25220"/>
    </source>
</evidence>
<evidence type="ECO:0000256" key="6">
    <source>
        <dbReference type="SAM" id="MobiDB-lite"/>
    </source>
</evidence>
<feature type="region of interest" description="Disordered" evidence="6">
    <location>
        <begin position="226"/>
        <end position="269"/>
    </location>
</feature>
<keyword evidence="4" id="KW-0131">Cell cycle</keyword>
<gene>
    <name evidence="8" type="primary">A09p062130.1_BraROA</name>
    <name evidence="8" type="ORF">IGI04_037692</name>
</gene>
<keyword evidence="3" id="KW-0539">Nucleus</keyword>
<feature type="region of interest" description="Disordered" evidence="6">
    <location>
        <begin position="1"/>
        <end position="76"/>
    </location>
</feature>
<evidence type="ECO:0000256" key="5">
    <source>
        <dbReference type="ARBA" id="ARBA00093465"/>
    </source>
</evidence>
<evidence type="ECO:0000256" key="4">
    <source>
        <dbReference type="ARBA" id="ARBA00023306"/>
    </source>
</evidence>
<dbReference type="InterPro" id="IPR057337">
    <property type="entry name" value="Sororin_C"/>
</dbReference>
<feature type="non-terminal residue" evidence="8">
    <location>
        <position position="1"/>
    </location>
</feature>
<reference evidence="8 9" key="1">
    <citation type="submission" date="2021-03" db="EMBL/GenBank/DDBJ databases">
        <authorList>
            <person name="King G.J."/>
            <person name="Bancroft I."/>
            <person name="Baten A."/>
            <person name="Bloomfield J."/>
            <person name="Borpatragohain P."/>
            <person name="He Z."/>
            <person name="Irish N."/>
            <person name="Irwin J."/>
            <person name="Liu K."/>
            <person name="Mauleon R.P."/>
            <person name="Moore J."/>
            <person name="Morris R."/>
            <person name="Ostergaard L."/>
            <person name="Wang B."/>
            <person name="Wells R."/>
        </authorList>
    </citation>
    <scope>NUCLEOTIDE SEQUENCE [LARGE SCALE GENOMIC DNA]</scope>
    <source>
        <strain evidence="8">R-o-18</strain>
        <tissue evidence="8">Leaf</tissue>
    </source>
</reference>
<evidence type="ECO:0000256" key="2">
    <source>
        <dbReference type="ARBA" id="ARBA00022776"/>
    </source>
</evidence>
<dbReference type="Pfam" id="PF25220">
    <property type="entry name" value="Sororin_C"/>
    <property type="match status" value="1"/>
</dbReference>
<feature type="compositionally biased region" description="Polar residues" evidence="6">
    <location>
        <begin position="1"/>
        <end position="30"/>
    </location>
</feature>
<comment type="caution">
    <text evidence="8">The sequence shown here is derived from an EMBL/GenBank/DDBJ whole genome shotgun (WGS) entry which is preliminary data.</text>
</comment>
<evidence type="ECO:0000313" key="9">
    <source>
        <dbReference type="Proteomes" id="UP000823674"/>
    </source>
</evidence>
<proteinExistence type="inferred from homology"/>
<evidence type="ECO:0000313" key="8">
    <source>
        <dbReference type="EMBL" id="KAG5386222.1"/>
    </source>
</evidence>
<accession>A0ABQ7LI39</accession>
<keyword evidence="2" id="KW-0498">Mitosis</keyword>
<feature type="domain" description="Sororin C-terminal region" evidence="7">
    <location>
        <begin position="272"/>
        <end position="293"/>
    </location>
</feature>
<dbReference type="PANTHER" id="PTHR35740">
    <property type="entry name" value="OS12G0111700 PROTEIN"/>
    <property type="match status" value="1"/>
</dbReference>
<feature type="compositionally biased region" description="Low complexity" evidence="6">
    <location>
        <begin position="58"/>
        <end position="75"/>
    </location>
</feature>
<evidence type="ECO:0000256" key="3">
    <source>
        <dbReference type="ARBA" id="ARBA00023242"/>
    </source>
</evidence>
<protein>
    <recommendedName>
        <fullName evidence="7">Sororin C-terminal region domain-containing protein</fullName>
    </recommendedName>
</protein>
<dbReference type="Proteomes" id="UP000823674">
    <property type="component" value="Chromosome A09"/>
</dbReference>
<organism evidence="8 9">
    <name type="scientific">Brassica rapa subsp. trilocularis</name>
    <dbReference type="NCBI Taxonomy" id="1813537"/>
    <lineage>
        <taxon>Eukaryota</taxon>
        <taxon>Viridiplantae</taxon>
        <taxon>Streptophyta</taxon>
        <taxon>Embryophyta</taxon>
        <taxon>Tracheophyta</taxon>
        <taxon>Spermatophyta</taxon>
        <taxon>Magnoliopsida</taxon>
        <taxon>eudicotyledons</taxon>
        <taxon>Gunneridae</taxon>
        <taxon>Pentapetalae</taxon>
        <taxon>rosids</taxon>
        <taxon>malvids</taxon>
        <taxon>Brassicales</taxon>
        <taxon>Brassicaceae</taxon>
        <taxon>Brassiceae</taxon>
        <taxon>Brassica</taxon>
    </lineage>
</organism>
<sequence length="301" mass="33276">PPQLSTRLPQNSSPSQNYLPANLLPQNPQIPTHRRNMEPHRPIARRLHRKPLGDCTNTVSQTTKQQSSSSSSVVKFANPSLTCSLKRLVDQTSLKERNNNDDVDSSKDGPETASTSLRAVTRRVSADLIFPATTPSRPSKPKDVEKTEAAPTRGRPVTRRVCTDLGFPASAPLRRQNSRSGEEVAYALGVGGEKEVAEPYSVYTSRRKASSGRKRSNHAVAANLRLDLISSPAGKKRRQANENKVKPSKVAPIKRQRTTKHEEDDLANGVSQDYIEKQRAYFAEIDAFELAEEEVSDSDLD</sequence>
<keyword evidence="1" id="KW-0132">Cell division</keyword>
<dbReference type="PANTHER" id="PTHR35740:SF4">
    <property type="entry name" value="(RAPE) HYPOTHETICAL PROTEIN"/>
    <property type="match status" value="1"/>
</dbReference>
<feature type="region of interest" description="Disordered" evidence="6">
    <location>
        <begin position="92"/>
        <end position="162"/>
    </location>
</feature>
<evidence type="ECO:0000256" key="1">
    <source>
        <dbReference type="ARBA" id="ARBA00022618"/>
    </source>
</evidence>
<dbReference type="EMBL" id="JADBGQ010000008">
    <property type="protein sequence ID" value="KAG5386222.1"/>
    <property type="molecule type" value="Genomic_DNA"/>
</dbReference>